<dbReference type="Proteomes" id="UP000092600">
    <property type="component" value="Unassembled WGS sequence"/>
</dbReference>
<evidence type="ECO:0000313" key="10">
    <source>
        <dbReference type="Proteomes" id="UP000092600"/>
    </source>
</evidence>
<evidence type="ECO:0000256" key="5">
    <source>
        <dbReference type="RuleBase" id="RU000383"/>
    </source>
</evidence>
<evidence type="ECO:0000259" key="7">
    <source>
        <dbReference type="SMART" id="SM00385"/>
    </source>
</evidence>
<dbReference type="InterPro" id="IPR006671">
    <property type="entry name" value="Cyclin_N"/>
</dbReference>
<dbReference type="InterPro" id="IPR048258">
    <property type="entry name" value="Cyclins_cyclin-box"/>
</dbReference>
<dbReference type="PROSITE" id="PS00292">
    <property type="entry name" value="CYCLINS"/>
    <property type="match status" value="1"/>
</dbReference>
<feature type="domain" description="Cyclin C-terminal" evidence="8">
    <location>
        <begin position="198"/>
        <end position="322"/>
    </location>
</feature>
<dbReference type="GO" id="GO:0051301">
    <property type="term" value="P:cell division"/>
    <property type="evidence" value="ECO:0007669"/>
    <property type="project" value="UniProtKB-KW"/>
</dbReference>
<name>A0A199UQH6_ANACO</name>
<evidence type="ECO:0000313" key="9">
    <source>
        <dbReference type="EMBL" id="OAY66911.1"/>
    </source>
</evidence>
<feature type="region of interest" description="Disordered" evidence="6">
    <location>
        <begin position="331"/>
        <end position="352"/>
    </location>
</feature>
<dbReference type="FunFam" id="1.10.472.10:FF:000040">
    <property type="entry name" value="D6-type cyclin"/>
    <property type="match status" value="1"/>
</dbReference>
<dbReference type="PANTHER" id="PTHR10177">
    <property type="entry name" value="CYCLINS"/>
    <property type="match status" value="1"/>
</dbReference>
<accession>A0A199UQH6</accession>
<evidence type="ECO:0000256" key="1">
    <source>
        <dbReference type="ARBA" id="ARBA00009065"/>
    </source>
</evidence>
<keyword evidence="4" id="KW-0131">Cell cycle</keyword>
<evidence type="ECO:0000256" key="6">
    <source>
        <dbReference type="SAM" id="MobiDB-lite"/>
    </source>
</evidence>
<dbReference type="Pfam" id="PF02984">
    <property type="entry name" value="Cyclin_C"/>
    <property type="match status" value="1"/>
</dbReference>
<dbReference type="SMART" id="SM00385">
    <property type="entry name" value="CYCLIN"/>
    <property type="match status" value="1"/>
</dbReference>
<evidence type="ECO:0000256" key="4">
    <source>
        <dbReference type="ARBA" id="ARBA00023306"/>
    </source>
</evidence>
<reference evidence="9 10" key="1">
    <citation type="journal article" date="2016" name="DNA Res.">
        <title>The draft genome of MD-2 pineapple using hybrid error correction of long reads.</title>
        <authorList>
            <person name="Redwan R.M."/>
            <person name="Saidin A."/>
            <person name="Kumar S.V."/>
        </authorList>
    </citation>
    <scope>NUCLEOTIDE SEQUENCE [LARGE SCALE GENOMIC DNA]</scope>
    <source>
        <strain evidence="10">cv. MD2</strain>
        <tissue evidence="9">Leaf</tissue>
    </source>
</reference>
<evidence type="ECO:0000256" key="2">
    <source>
        <dbReference type="ARBA" id="ARBA00022618"/>
    </source>
</evidence>
<dbReference type="STRING" id="4615.A0A199UQH6"/>
<comment type="similarity">
    <text evidence="1">Belongs to the cyclin family. Cyclin D subfamily.</text>
</comment>
<dbReference type="InterPro" id="IPR039361">
    <property type="entry name" value="Cyclin"/>
</dbReference>
<keyword evidence="3 5" id="KW-0195">Cyclin</keyword>
<proteinExistence type="inferred from homology"/>
<organism evidence="9 10">
    <name type="scientific">Ananas comosus</name>
    <name type="common">Pineapple</name>
    <name type="synonym">Ananas ananas</name>
    <dbReference type="NCBI Taxonomy" id="4615"/>
    <lineage>
        <taxon>Eukaryota</taxon>
        <taxon>Viridiplantae</taxon>
        <taxon>Streptophyta</taxon>
        <taxon>Embryophyta</taxon>
        <taxon>Tracheophyta</taxon>
        <taxon>Spermatophyta</taxon>
        <taxon>Magnoliopsida</taxon>
        <taxon>Liliopsida</taxon>
        <taxon>Poales</taxon>
        <taxon>Bromeliaceae</taxon>
        <taxon>Bromelioideae</taxon>
        <taxon>Ananas</taxon>
    </lineage>
</organism>
<feature type="compositionally biased region" description="Basic residues" evidence="6">
    <location>
        <begin position="341"/>
        <end position="352"/>
    </location>
</feature>
<evidence type="ECO:0000259" key="8">
    <source>
        <dbReference type="SMART" id="SM01332"/>
    </source>
</evidence>
<dbReference type="Gene3D" id="1.10.472.10">
    <property type="entry name" value="Cyclin-like"/>
    <property type="match status" value="2"/>
</dbReference>
<dbReference type="InterPro" id="IPR004367">
    <property type="entry name" value="Cyclin_C-dom"/>
</dbReference>
<sequence length="352" mass="39434">MAPSYDCTASILLCVEDNESVMGFDEEEEISSREVEGHARSGFLGQRSGFYGDFLMDFPLQTGECLALLVERECEHLPRGDYAERLKNGALDLSIRRDAIDWMWKVHAYYGFGPLSAYLAVNYLDRFLSAYELPQGNAWMTQLLSVACLSLAAKMEETEVPLSLDLQVGEAKFVFEARTIQRMELLVLSTLKWRMQAVTPFSFIDYFLHKLNDGNAPSKLSVLRAVELVLSITRGVDFLAFRPSQIAAAVALTVLGETHIVEVERAINFCTHVEKERVLRCCELIQDMMLRRDMSHKTAGSSISSVPRSPIGVLDAACLSYRSEDATVGSHATCHESSPANKRRRISRLPFS</sequence>
<dbReference type="FunFam" id="1.10.472.10:FF:000034">
    <property type="entry name" value="D2/4-type cyclin"/>
    <property type="match status" value="1"/>
</dbReference>
<feature type="domain" description="Cyclin-like" evidence="7">
    <location>
        <begin position="101"/>
        <end position="189"/>
    </location>
</feature>
<dbReference type="Pfam" id="PF00134">
    <property type="entry name" value="Cyclin_N"/>
    <property type="match status" value="1"/>
</dbReference>
<keyword evidence="2" id="KW-0132">Cell division</keyword>
<evidence type="ECO:0000256" key="3">
    <source>
        <dbReference type="ARBA" id="ARBA00023127"/>
    </source>
</evidence>
<dbReference type="InterPro" id="IPR013763">
    <property type="entry name" value="Cyclin-like_dom"/>
</dbReference>
<dbReference type="EMBL" id="LSRQ01005843">
    <property type="protein sequence ID" value="OAY66911.1"/>
    <property type="molecule type" value="Genomic_DNA"/>
</dbReference>
<dbReference type="SMART" id="SM01332">
    <property type="entry name" value="Cyclin_C"/>
    <property type="match status" value="1"/>
</dbReference>
<gene>
    <name evidence="9" type="ORF">ACMD2_14231</name>
</gene>
<dbReference type="CDD" id="cd20543">
    <property type="entry name" value="CYCLIN_AtCycD-like_rpt1"/>
    <property type="match status" value="1"/>
</dbReference>
<comment type="caution">
    <text evidence="9">The sequence shown here is derived from an EMBL/GenBank/DDBJ whole genome shotgun (WGS) entry which is preliminary data.</text>
</comment>
<dbReference type="CDD" id="cd20544">
    <property type="entry name" value="CYCLIN_AtCycD-like_rpt2"/>
    <property type="match status" value="1"/>
</dbReference>
<dbReference type="AlphaFoldDB" id="A0A199UQH6"/>
<dbReference type="SUPFAM" id="SSF47954">
    <property type="entry name" value="Cyclin-like"/>
    <property type="match status" value="2"/>
</dbReference>
<protein>
    <submittedName>
        <fullName evidence="9">Cyclin-D3-1</fullName>
    </submittedName>
</protein>
<dbReference type="InterPro" id="IPR036915">
    <property type="entry name" value="Cyclin-like_sf"/>
</dbReference>